<evidence type="ECO:0000256" key="1">
    <source>
        <dbReference type="ARBA" id="ARBA00008780"/>
    </source>
</evidence>
<organism evidence="9 10">
    <name type="scientific">Diversispora epigaea</name>
    <dbReference type="NCBI Taxonomy" id="1348612"/>
    <lineage>
        <taxon>Eukaryota</taxon>
        <taxon>Fungi</taxon>
        <taxon>Fungi incertae sedis</taxon>
        <taxon>Mucoromycota</taxon>
        <taxon>Glomeromycotina</taxon>
        <taxon>Glomeromycetes</taxon>
        <taxon>Diversisporales</taxon>
        <taxon>Diversisporaceae</taxon>
        <taxon>Diversispora</taxon>
    </lineage>
</organism>
<name>A0A397H6B4_9GLOM</name>
<dbReference type="InterPro" id="IPR016035">
    <property type="entry name" value="Acyl_Trfase/lysoPLipase"/>
</dbReference>
<dbReference type="EMBL" id="PQFF01000335">
    <property type="protein sequence ID" value="RHZ58611.1"/>
    <property type="molecule type" value="Genomic_DNA"/>
</dbReference>
<dbReference type="AlphaFoldDB" id="A0A397H6B4"/>
<dbReference type="GO" id="GO:0046475">
    <property type="term" value="P:glycerophospholipid catabolic process"/>
    <property type="evidence" value="ECO:0007669"/>
    <property type="project" value="TreeGrafter"/>
</dbReference>
<keyword evidence="3 5" id="KW-0442">Lipid degradation</keyword>
<protein>
    <recommendedName>
        <fullName evidence="6">Lysophospholipase</fullName>
        <ecNumber evidence="6">3.1.1.5</ecNumber>
    </recommendedName>
</protein>
<evidence type="ECO:0000256" key="4">
    <source>
        <dbReference type="ARBA" id="ARBA00023098"/>
    </source>
</evidence>
<keyword evidence="10" id="KW-1185">Reference proteome</keyword>
<sequence length="615" mass="70555">MCTGGSTRIVTIRLIRVSPEREVQLEEEEERASKKVPGKLASFKTLSRSFTRMYDALTIYIENLNMKNEKLIVTIDRKDRNNNDLSEEEIKFIQDRKLFIREAFAKYVGVDVSEIHVDDIPVIAFMGSGGGYRAMISFTAFLRALQESELFDCGAYITGVSGSCWGIGQLYTTIAQSHENPIQALLEFYRTKLEHSIFDAYGVVKGLAETSDPQTAVKLVFGSLIRKKATGVKLSIIDVYGTLLTAKLLIDKDPTKQFGDFKLSEQRKYIDGGKNIMPLYVSTFHVRPWKEDALKPEEAALFPNYEEIFEIHKMKKDYYRWYEFNPYEIGNEENPAWVPSWAFGRKFELGKNIERFPEQSFGSLLGLIGAAPSVSILAEIEEIQKILPDGKFKDELVNLYDEAMEKIGTHNQQVFEGHHIVPQPNDYNFSYHLHQPTPYKLGPDNNEIIHFGDAGPSNDFPMYPIAHPKRKVDVVIGFDCSTSIVDHKIFDEKQDIFCDRRGFNRITRDVTNEYCEVYDFIPTGKANDEFLPPAQKQFVLCYMRYLKNDKVDPDFVPAKASFTNLLNFSYNATQVDLMIKLAKANWLESEKQVKEIIVDTWKKKRHARLNGNNFP</sequence>
<dbReference type="PANTHER" id="PTHR10728">
    <property type="entry name" value="CYTOSOLIC PHOSPHOLIPASE A2"/>
    <property type="match status" value="1"/>
</dbReference>
<evidence type="ECO:0000256" key="5">
    <source>
        <dbReference type="PROSITE-ProRule" id="PRU00555"/>
    </source>
</evidence>
<feature type="domain" description="PLA2c" evidence="8">
    <location>
        <begin position="71"/>
        <end position="615"/>
    </location>
</feature>
<dbReference type="Gene3D" id="3.40.1090.10">
    <property type="entry name" value="Cytosolic phospholipase A2 catalytic domain"/>
    <property type="match status" value="1"/>
</dbReference>
<dbReference type="Proteomes" id="UP000266861">
    <property type="component" value="Unassembled WGS sequence"/>
</dbReference>
<dbReference type="PANTHER" id="PTHR10728:SF40">
    <property type="entry name" value="PATATIN FAMILY PROTEIN"/>
    <property type="match status" value="1"/>
</dbReference>
<evidence type="ECO:0000259" key="8">
    <source>
        <dbReference type="PROSITE" id="PS51210"/>
    </source>
</evidence>
<evidence type="ECO:0000313" key="9">
    <source>
        <dbReference type="EMBL" id="RHZ58611.1"/>
    </source>
</evidence>
<dbReference type="STRING" id="1348612.A0A397H6B4"/>
<evidence type="ECO:0000256" key="6">
    <source>
        <dbReference type="RuleBase" id="RU362103"/>
    </source>
</evidence>
<keyword evidence="4 5" id="KW-0443">Lipid metabolism</keyword>
<dbReference type="GO" id="GO:0005829">
    <property type="term" value="C:cytosol"/>
    <property type="evidence" value="ECO:0007669"/>
    <property type="project" value="TreeGrafter"/>
</dbReference>
<keyword evidence="7" id="KW-0175">Coiled coil</keyword>
<comment type="similarity">
    <text evidence="1 6">Belongs to the lysophospholipase family.</text>
</comment>
<proteinExistence type="inferred from homology"/>
<evidence type="ECO:0000256" key="2">
    <source>
        <dbReference type="ARBA" id="ARBA00022801"/>
    </source>
</evidence>
<dbReference type="EC" id="3.1.1.5" evidence="6"/>
<gene>
    <name evidence="9" type="ORF">Glove_372g47</name>
</gene>
<evidence type="ECO:0000256" key="7">
    <source>
        <dbReference type="SAM" id="Coils"/>
    </source>
</evidence>
<comment type="catalytic activity">
    <reaction evidence="6">
        <text>a 1-acyl-sn-glycero-3-phosphocholine + H2O = sn-glycerol 3-phosphocholine + a fatty acid + H(+)</text>
        <dbReference type="Rhea" id="RHEA:15177"/>
        <dbReference type="ChEBI" id="CHEBI:15377"/>
        <dbReference type="ChEBI" id="CHEBI:15378"/>
        <dbReference type="ChEBI" id="CHEBI:16870"/>
        <dbReference type="ChEBI" id="CHEBI:28868"/>
        <dbReference type="ChEBI" id="CHEBI:58168"/>
        <dbReference type="EC" id="3.1.1.5"/>
    </reaction>
</comment>
<evidence type="ECO:0000313" key="10">
    <source>
        <dbReference type="Proteomes" id="UP000266861"/>
    </source>
</evidence>
<dbReference type="OrthoDB" id="6121437at2759"/>
<keyword evidence="2 5" id="KW-0378">Hydrolase</keyword>
<dbReference type="SMART" id="SM00022">
    <property type="entry name" value="PLAc"/>
    <property type="match status" value="1"/>
</dbReference>
<dbReference type="PROSITE" id="PS51210">
    <property type="entry name" value="PLA2C"/>
    <property type="match status" value="1"/>
</dbReference>
<dbReference type="Pfam" id="PF01735">
    <property type="entry name" value="PLA2_B"/>
    <property type="match status" value="1"/>
</dbReference>
<comment type="caution">
    <text evidence="9">The sequence shown here is derived from an EMBL/GenBank/DDBJ whole genome shotgun (WGS) entry which is preliminary data.</text>
</comment>
<dbReference type="SUPFAM" id="SSF52151">
    <property type="entry name" value="FabD/lysophospholipase-like"/>
    <property type="match status" value="1"/>
</dbReference>
<accession>A0A397H6B4</accession>
<feature type="coiled-coil region" evidence="7">
    <location>
        <begin position="61"/>
        <end position="88"/>
    </location>
</feature>
<evidence type="ECO:0000256" key="3">
    <source>
        <dbReference type="ARBA" id="ARBA00022963"/>
    </source>
</evidence>
<dbReference type="GO" id="GO:0004622">
    <property type="term" value="F:phosphatidylcholine lysophospholipase activity"/>
    <property type="evidence" value="ECO:0007669"/>
    <property type="project" value="UniProtKB-EC"/>
</dbReference>
<dbReference type="GO" id="GO:0004623">
    <property type="term" value="F:phospholipase A2 activity"/>
    <property type="evidence" value="ECO:0007669"/>
    <property type="project" value="TreeGrafter"/>
</dbReference>
<reference evidence="9 10" key="1">
    <citation type="submission" date="2018-08" db="EMBL/GenBank/DDBJ databases">
        <title>Genome and evolution of the arbuscular mycorrhizal fungus Diversispora epigaea (formerly Glomus versiforme) and its bacterial endosymbionts.</title>
        <authorList>
            <person name="Sun X."/>
            <person name="Fei Z."/>
            <person name="Harrison M."/>
        </authorList>
    </citation>
    <scope>NUCLEOTIDE SEQUENCE [LARGE SCALE GENOMIC DNA]</scope>
    <source>
        <strain evidence="9 10">IT104</strain>
    </source>
</reference>
<dbReference type="InterPro" id="IPR002642">
    <property type="entry name" value="LysoPLipase_cat_dom"/>
</dbReference>